<evidence type="ECO:0000313" key="3">
    <source>
        <dbReference type="EMBL" id="MDQ0931016.1"/>
    </source>
</evidence>
<dbReference type="Proteomes" id="UP001223072">
    <property type="component" value="Unassembled WGS sequence"/>
</dbReference>
<reference evidence="3 4" key="1">
    <citation type="submission" date="2023-07" db="EMBL/GenBank/DDBJ databases">
        <title>Comparative genomics of wheat-associated soil bacteria to identify genetic determinants of phenazine resistance.</title>
        <authorList>
            <person name="Mouncey N."/>
        </authorList>
    </citation>
    <scope>NUCLEOTIDE SEQUENCE [LARGE SCALE GENOMIC DNA]</scope>
    <source>
        <strain evidence="3 4">W2I16</strain>
    </source>
</reference>
<dbReference type="EMBL" id="JAUSZS010000002">
    <property type="protein sequence ID" value="MDQ0931016.1"/>
    <property type="molecule type" value="Genomic_DNA"/>
</dbReference>
<feature type="compositionally biased region" description="Polar residues" evidence="1">
    <location>
        <begin position="84"/>
        <end position="93"/>
    </location>
</feature>
<keyword evidence="2" id="KW-1133">Transmembrane helix</keyword>
<feature type="region of interest" description="Disordered" evidence="1">
    <location>
        <begin position="77"/>
        <end position="108"/>
    </location>
</feature>
<keyword evidence="2" id="KW-0472">Membrane</keyword>
<proteinExistence type="predicted"/>
<comment type="caution">
    <text evidence="3">The sequence shown here is derived from an EMBL/GenBank/DDBJ whole genome shotgun (WGS) entry which is preliminary data.</text>
</comment>
<gene>
    <name evidence="3" type="ORF">QFZ49_000923</name>
</gene>
<dbReference type="RefSeq" id="WP_307625141.1">
    <property type="nucleotide sequence ID" value="NZ_JAUSZS010000002.1"/>
</dbReference>
<sequence>MGNEHGRDFEAQVRDMLAEYAYTIQPSSAPYPEILRKGAIERRRRVAAAGAVLVALAAAPVGAYALSGNGDGKNVTTAAPLPSVSASQRTTPTPVELPPIRPTGPATPGQLLDGITLARASDGLEKCLAWDRETQKDMSAKGPRNDLGLAGRYRIILAMNSTGDSNTAGDGFFVVAVKEQPMKPQLTRLICNIKDGKVANLNTSMGGKVFDNGGQVMPDVNSGKLYQQSFIDRGNWKLPFRWGTIGQVKPSVARVTVSYGGSTSEAALDHGWFVATGTLNKQVTLAPHIKAYDRAGKSVYDSDNDAGYEKTLP</sequence>
<keyword evidence="2" id="KW-0812">Transmembrane</keyword>
<organism evidence="3 4">
    <name type="scientific">Streptomyces turgidiscabies</name>
    <dbReference type="NCBI Taxonomy" id="85558"/>
    <lineage>
        <taxon>Bacteria</taxon>
        <taxon>Bacillati</taxon>
        <taxon>Actinomycetota</taxon>
        <taxon>Actinomycetes</taxon>
        <taxon>Kitasatosporales</taxon>
        <taxon>Streptomycetaceae</taxon>
        <taxon>Streptomyces</taxon>
    </lineage>
</organism>
<evidence type="ECO:0000256" key="2">
    <source>
        <dbReference type="SAM" id="Phobius"/>
    </source>
</evidence>
<feature type="transmembrane region" description="Helical" evidence="2">
    <location>
        <begin position="46"/>
        <end position="66"/>
    </location>
</feature>
<evidence type="ECO:0000313" key="4">
    <source>
        <dbReference type="Proteomes" id="UP001223072"/>
    </source>
</evidence>
<keyword evidence="4" id="KW-1185">Reference proteome</keyword>
<protein>
    <submittedName>
        <fullName evidence="3">Uncharacterized protein</fullName>
    </submittedName>
</protein>
<evidence type="ECO:0000256" key="1">
    <source>
        <dbReference type="SAM" id="MobiDB-lite"/>
    </source>
</evidence>
<name>A0ABU0RG89_9ACTN</name>
<accession>A0ABU0RG89</accession>